<evidence type="ECO:0000313" key="2">
    <source>
        <dbReference type="Proteomes" id="UP000500857"/>
    </source>
</evidence>
<accession>A0A6H1TZH3</accession>
<dbReference type="AlphaFoldDB" id="A0A6H1TZH3"/>
<keyword evidence="2" id="KW-1185">Reference proteome</keyword>
<dbReference type="SUPFAM" id="SSF53756">
    <property type="entry name" value="UDP-Glycosyltransferase/glycogen phosphorylase"/>
    <property type="match status" value="1"/>
</dbReference>
<dbReference type="Pfam" id="PF13692">
    <property type="entry name" value="Glyco_trans_1_4"/>
    <property type="match status" value="1"/>
</dbReference>
<dbReference type="EMBL" id="CP051167">
    <property type="protein sequence ID" value="QIZ71173.1"/>
    <property type="molecule type" value="Genomic_DNA"/>
</dbReference>
<dbReference type="GO" id="GO:0016757">
    <property type="term" value="F:glycosyltransferase activity"/>
    <property type="evidence" value="ECO:0007669"/>
    <property type="project" value="TreeGrafter"/>
</dbReference>
<dbReference type="PANTHER" id="PTHR12526">
    <property type="entry name" value="GLYCOSYLTRANSFERASE"/>
    <property type="match status" value="1"/>
</dbReference>
<dbReference type="RefSeq" id="WP_168569328.1">
    <property type="nucleotide sequence ID" value="NZ_CP051167.1"/>
</dbReference>
<organism evidence="1 2">
    <name type="scientific">Oxynema aestuarii AP17</name>
    <dbReference type="NCBI Taxonomy" id="2064643"/>
    <lineage>
        <taxon>Bacteria</taxon>
        <taxon>Bacillati</taxon>
        <taxon>Cyanobacteriota</taxon>
        <taxon>Cyanophyceae</taxon>
        <taxon>Oscillatoriophycideae</taxon>
        <taxon>Oscillatoriales</taxon>
        <taxon>Oscillatoriaceae</taxon>
        <taxon>Oxynema</taxon>
        <taxon>Oxynema aestuarii</taxon>
    </lineage>
</organism>
<dbReference type="Gene3D" id="3.40.50.2000">
    <property type="entry name" value="Glycogen Phosphorylase B"/>
    <property type="match status" value="2"/>
</dbReference>
<reference evidence="1 2" key="1">
    <citation type="submission" date="2020-04" db="EMBL/GenBank/DDBJ databases">
        <authorList>
            <person name="Basu S."/>
            <person name="Maruthanayagam V."/>
            <person name="Chakraborty S."/>
            <person name="Pramanik A."/>
            <person name="Mukherjee J."/>
            <person name="Brink B."/>
        </authorList>
    </citation>
    <scope>NUCLEOTIDE SEQUENCE [LARGE SCALE GENOMIC DNA]</scope>
    <source>
        <strain evidence="1 2">AP17</strain>
    </source>
</reference>
<keyword evidence="1" id="KW-0808">Transferase</keyword>
<dbReference type="PANTHER" id="PTHR12526:SF636">
    <property type="entry name" value="BLL3647 PROTEIN"/>
    <property type="match status" value="1"/>
</dbReference>
<sequence>MNLANPPKPKKVSIVVSDLSVRGAGRWGGAVRPFLLARVLQKLDYEVEIVGFLFGEKPPFEPNLGIPIVYIPGANYPRFVNGARQLLDRLDGDIIYAYKPKPSSFGLGILKKFLTKRPLLLDIDDWELSWHGGDRWQYRPPDLKQFGRDLLKPNGSLRNPDYALYLKWMERWVSRADRVTTHTTFLQQRFGGCYLPNGKDVHLFDPSLYDREAARSRYGLSDYRVLMFPGAPRAYKGVEDVLEALDLLQDPDYRLAIVGGSPYDDYDERLKSRWGHWIVQLPTVEPQQMPAVIAAADVIVVPQRDTPAAKAQFPLKLTDGMAMAKPVLATRVGDIPEILGDTGYLVDPHAPQQLARAIETIFEDFGAAANRAGRSRERCVKFYSFEAMSNILLNLFSELERLL</sequence>
<evidence type="ECO:0000313" key="1">
    <source>
        <dbReference type="EMBL" id="QIZ71173.1"/>
    </source>
</evidence>
<protein>
    <submittedName>
        <fullName evidence="1">Glycosyltransferase family 4 protein</fullName>
    </submittedName>
</protein>
<dbReference type="Proteomes" id="UP000500857">
    <property type="component" value="Chromosome"/>
</dbReference>
<gene>
    <name evidence="1" type="ORF">HCG48_11790</name>
</gene>
<name>A0A6H1TZH3_9CYAN</name>
<dbReference type="KEGG" id="oxy:HCG48_11790"/>
<proteinExistence type="predicted"/>
<dbReference type="CDD" id="cd03801">
    <property type="entry name" value="GT4_PimA-like"/>
    <property type="match status" value="1"/>
</dbReference>